<proteinExistence type="predicted"/>
<dbReference type="KEGG" id="rtg:NCTC13098_01952"/>
<evidence type="ECO:0000313" key="2">
    <source>
        <dbReference type="Proteomes" id="UP000274346"/>
    </source>
</evidence>
<evidence type="ECO:0000313" key="1">
    <source>
        <dbReference type="EMBL" id="VDR25622.1"/>
    </source>
</evidence>
<reference evidence="1 2" key="1">
    <citation type="submission" date="2018-12" db="EMBL/GenBank/DDBJ databases">
        <authorList>
            <consortium name="Pathogen Informatics"/>
        </authorList>
    </citation>
    <scope>NUCLEOTIDE SEQUENCE [LARGE SCALE GENOMIC DNA]</scope>
    <source>
        <strain evidence="1 2">NCTC13098</strain>
    </source>
</reference>
<name>A0A3P8KUN5_RAOTE</name>
<accession>A0A3P8KUN5</accession>
<evidence type="ECO:0008006" key="3">
    <source>
        <dbReference type="Google" id="ProtNLM"/>
    </source>
</evidence>
<organism evidence="1 2">
    <name type="scientific">Raoultella terrigena</name>
    <name type="common">Klebsiella terrigena</name>
    <dbReference type="NCBI Taxonomy" id="577"/>
    <lineage>
        <taxon>Bacteria</taxon>
        <taxon>Pseudomonadati</taxon>
        <taxon>Pseudomonadota</taxon>
        <taxon>Gammaproteobacteria</taxon>
        <taxon>Enterobacterales</taxon>
        <taxon>Enterobacteriaceae</taxon>
        <taxon>Klebsiella/Raoultella group</taxon>
        <taxon>Raoultella</taxon>
    </lineage>
</organism>
<dbReference type="EMBL" id="LR131271">
    <property type="protein sequence ID" value="VDR25622.1"/>
    <property type="molecule type" value="Genomic_DNA"/>
</dbReference>
<protein>
    <recommendedName>
        <fullName evidence="3">DNA-binding protein</fullName>
    </recommendedName>
</protein>
<sequence length="188" mass="20198">MTLYNFTLTLSGVSAHTPDLEDALHHAGCADALVCFYGTAVYLEFDRESESLERAILSAIDNIESTSKLNARVESVDATLVGLSDIAELTGLSRQAVALLKDGARGSGKFPGPVQRVKGNSPLWRWKTIVSWLVAEARIAADSPLVVHAEVLDSLNLALQLRASQQSETVMHYFHGLDKPQPASPAAG</sequence>
<dbReference type="Proteomes" id="UP000274346">
    <property type="component" value="Chromosome"/>
</dbReference>
<gene>
    <name evidence="1" type="ORF">NCTC13098_01952</name>
</gene>
<dbReference type="AlphaFoldDB" id="A0A3P8KUN5"/>